<protein>
    <recommendedName>
        <fullName evidence="4">DUF4249 domain-containing protein</fullName>
    </recommendedName>
</protein>
<organism evidence="2 3">
    <name type="scientific">Arcticibacterium luteifluviistationis</name>
    <dbReference type="NCBI Taxonomy" id="1784714"/>
    <lineage>
        <taxon>Bacteria</taxon>
        <taxon>Pseudomonadati</taxon>
        <taxon>Bacteroidota</taxon>
        <taxon>Cytophagia</taxon>
        <taxon>Cytophagales</taxon>
        <taxon>Leadbetterellaceae</taxon>
        <taxon>Arcticibacterium</taxon>
    </lineage>
</organism>
<dbReference type="Pfam" id="PF14054">
    <property type="entry name" value="DUF4249"/>
    <property type="match status" value="1"/>
</dbReference>
<keyword evidence="3" id="KW-1185">Reference proteome</keyword>
<evidence type="ECO:0000313" key="2">
    <source>
        <dbReference type="EMBL" id="AWV97649.1"/>
    </source>
</evidence>
<feature type="region of interest" description="Disordered" evidence="1">
    <location>
        <begin position="356"/>
        <end position="378"/>
    </location>
</feature>
<evidence type="ECO:0000313" key="3">
    <source>
        <dbReference type="Proteomes" id="UP000249873"/>
    </source>
</evidence>
<dbReference type="EMBL" id="CP029480">
    <property type="protein sequence ID" value="AWV97649.1"/>
    <property type="molecule type" value="Genomic_DNA"/>
</dbReference>
<gene>
    <name evidence="2" type="ORF">DJ013_05510</name>
</gene>
<dbReference type="InterPro" id="IPR025345">
    <property type="entry name" value="DUF4249"/>
</dbReference>
<dbReference type="RefSeq" id="WP_111370751.1">
    <property type="nucleotide sequence ID" value="NZ_CP029480.1"/>
</dbReference>
<evidence type="ECO:0008006" key="4">
    <source>
        <dbReference type="Google" id="ProtNLM"/>
    </source>
</evidence>
<dbReference type="Proteomes" id="UP000249873">
    <property type="component" value="Chromosome"/>
</dbReference>
<evidence type="ECO:0000256" key="1">
    <source>
        <dbReference type="SAM" id="MobiDB-lite"/>
    </source>
</evidence>
<accession>A0A2Z4G8T3</accession>
<sequence>MKTNFLAKSIIFFILMSCTSPVTPEFDIKDGLISVDSFLSNFPGSSYTKIYKLNEFNIGLNQYVNTPVTGAEVFLINSDTGEAVQMTEDNEVYLPPNDFVGSVGDTWQLSIKMEDGIEYHSSPETMADLVELSDINAEYKTEIEYNKAVGRFVPGHSIQAIFDDPLEKGNFYYWGYRIFQKKDICQVCSIANYFRNNACIPYTDDPSTPGLRPYFTYSCQSACWEIDYNTGINIFADDFINGDTIKMPVANILLENKRNFLIEIQQYSISASAYKYYEILKKITEESGGLNSPPPAALIGNMFNPNDDNEYVLGRFTAAAASEKRLMVKLSGIKETQLIPGYAIIEETNPISENRRVYTAPCGPETRYSTNLEPDGWE</sequence>
<reference evidence="2 3" key="1">
    <citation type="submission" date="2018-05" db="EMBL/GenBank/DDBJ databases">
        <title>Complete genome sequence of Arcticibacterium luteifluviistationis SM1504T, a cytophagaceae bacterium isolated from Arctic surface seawater.</title>
        <authorList>
            <person name="Li Y."/>
            <person name="Qin Q.-L."/>
        </authorList>
    </citation>
    <scope>NUCLEOTIDE SEQUENCE [LARGE SCALE GENOMIC DNA]</scope>
    <source>
        <strain evidence="2 3">SM1504</strain>
    </source>
</reference>
<name>A0A2Z4G8T3_9BACT</name>
<dbReference type="AlphaFoldDB" id="A0A2Z4G8T3"/>
<dbReference type="KEGG" id="als:DJ013_05510"/>
<proteinExistence type="predicted"/>
<dbReference type="OrthoDB" id="922982at2"/>